<dbReference type="Pfam" id="PF13794">
    <property type="entry name" value="MiaE_2"/>
    <property type="match status" value="1"/>
</dbReference>
<dbReference type="InterPro" id="IPR012347">
    <property type="entry name" value="Ferritin-like"/>
</dbReference>
<dbReference type="EMBL" id="CACRSM010000001">
    <property type="protein sequence ID" value="VYS74036.1"/>
    <property type="molecule type" value="Genomic_DNA"/>
</dbReference>
<sequence length="207" mass="23508">MERTYEPVPDRDADVVGLIAYSILAAMTRLAKDSDQAPTFEAKVEHARMATRVFDTYTQVEMWCQHRGVDLAEKAQAFDGLYDDLDARTRPTTWYERTVKTYVTLGILGGLLREIASRKNLFPEAKWDLEQGEWERQNLAPIFEADEQLAARLSLWARRVAGEVLGLVRSTLFMHPELSDSPEDADAIAQTLSVEHAERMKGIHLRG</sequence>
<protein>
    <recommendedName>
        <fullName evidence="1">Ferritin-like domain-containing protein</fullName>
    </recommendedName>
</protein>
<dbReference type="InterPro" id="IPR059125">
    <property type="entry name" value="Ferritin_actino"/>
</dbReference>
<dbReference type="AlphaFoldDB" id="A0A6N2QZX4"/>
<evidence type="ECO:0000313" key="2">
    <source>
        <dbReference type="EMBL" id="VYS74036.1"/>
    </source>
</evidence>
<proteinExistence type="predicted"/>
<reference evidence="2" key="1">
    <citation type="submission" date="2019-11" db="EMBL/GenBank/DDBJ databases">
        <authorList>
            <person name="Feng L."/>
        </authorList>
    </citation>
    <scope>NUCLEOTIDE SEQUENCE</scope>
    <source>
        <strain evidence="2">AodontolyticusLFYP35</strain>
    </source>
</reference>
<gene>
    <name evidence="2" type="ORF">AOLFYP35_00117</name>
</gene>
<accession>A0A6N2QZX4</accession>
<feature type="domain" description="Ferritin-like" evidence="1">
    <location>
        <begin position="13"/>
        <end position="166"/>
    </location>
</feature>
<name>A0A6N2QZX4_9ACTO</name>
<evidence type="ECO:0000259" key="1">
    <source>
        <dbReference type="Pfam" id="PF13794"/>
    </source>
</evidence>
<organism evidence="2">
    <name type="scientific">Schaalia odontolytica</name>
    <dbReference type="NCBI Taxonomy" id="1660"/>
    <lineage>
        <taxon>Bacteria</taxon>
        <taxon>Bacillati</taxon>
        <taxon>Actinomycetota</taxon>
        <taxon>Actinomycetes</taxon>
        <taxon>Actinomycetales</taxon>
        <taxon>Actinomycetaceae</taxon>
        <taxon>Schaalia</taxon>
    </lineage>
</organism>
<dbReference type="Gene3D" id="1.20.1260.10">
    <property type="match status" value="1"/>
</dbReference>